<dbReference type="EMBL" id="UINC01079130">
    <property type="protein sequence ID" value="SVC20843.1"/>
    <property type="molecule type" value="Genomic_DNA"/>
</dbReference>
<reference evidence="1" key="1">
    <citation type="submission" date="2018-05" db="EMBL/GenBank/DDBJ databases">
        <authorList>
            <person name="Lanie J.A."/>
            <person name="Ng W.-L."/>
            <person name="Kazmierczak K.M."/>
            <person name="Andrzejewski T.M."/>
            <person name="Davidsen T.M."/>
            <person name="Wayne K.J."/>
            <person name="Tettelin H."/>
            <person name="Glass J.I."/>
            <person name="Rusch D."/>
            <person name="Podicherti R."/>
            <person name="Tsui H.-C.T."/>
            <person name="Winkler M.E."/>
        </authorList>
    </citation>
    <scope>NUCLEOTIDE SEQUENCE</scope>
</reference>
<sequence>MTEVTLWTACLGAYTFSYHQALEYESFAGEHAGVDVNGKNHKYWVDIGNYIDLEHHNAEHLRWRIMDELYDQGDAWVWDSASNMKKFEAMRINSDLLAKRGMDILVAVAVNHIISAIDALYLSRLEKIESVAVLPMFGKNSHGLKLQIYF</sequence>
<gene>
    <name evidence="1" type="ORF">METZ01_LOCUS273697</name>
</gene>
<organism evidence="1">
    <name type="scientific">marine metagenome</name>
    <dbReference type="NCBI Taxonomy" id="408172"/>
    <lineage>
        <taxon>unclassified sequences</taxon>
        <taxon>metagenomes</taxon>
        <taxon>ecological metagenomes</taxon>
    </lineage>
</organism>
<dbReference type="AlphaFoldDB" id="A0A382KBE3"/>
<protein>
    <submittedName>
        <fullName evidence="1">Uncharacterized protein</fullName>
    </submittedName>
</protein>
<proteinExistence type="predicted"/>
<accession>A0A382KBE3</accession>
<evidence type="ECO:0000313" key="1">
    <source>
        <dbReference type="EMBL" id="SVC20843.1"/>
    </source>
</evidence>
<name>A0A382KBE3_9ZZZZ</name>